<name>A0ACC1P1N4_9APHY</name>
<dbReference type="EMBL" id="JANSHE010003732">
    <property type="protein sequence ID" value="KAJ2984761.1"/>
    <property type="molecule type" value="Genomic_DNA"/>
</dbReference>
<keyword evidence="2" id="KW-1185">Reference proteome</keyword>
<comment type="caution">
    <text evidence="1">The sequence shown here is derived from an EMBL/GenBank/DDBJ whole genome shotgun (WGS) entry which is preliminary data.</text>
</comment>
<protein>
    <submittedName>
        <fullName evidence="1">Uncharacterized protein</fullName>
    </submittedName>
</protein>
<reference evidence="1" key="1">
    <citation type="submission" date="2022-08" db="EMBL/GenBank/DDBJ databases">
        <title>Genome Sequence of Pycnoporus sanguineus.</title>
        <authorList>
            <person name="Buettner E."/>
        </authorList>
    </citation>
    <scope>NUCLEOTIDE SEQUENCE</scope>
    <source>
        <strain evidence="1">CG-C14</strain>
    </source>
</reference>
<organism evidence="1 2">
    <name type="scientific">Trametes sanguinea</name>
    <dbReference type="NCBI Taxonomy" id="158606"/>
    <lineage>
        <taxon>Eukaryota</taxon>
        <taxon>Fungi</taxon>
        <taxon>Dikarya</taxon>
        <taxon>Basidiomycota</taxon>
        <taxon>Agaricomycotina</taxon>
        <taxon>Agaricomycetes</taxon>
        <taxon>Polyporales</taxon>
        <taxon>Polyporaceae</taxon>
        <taxon>Trametes</taxon>
    </lineage>
</organism>
<evidence type="ECO:0000313" key="1">
    <source>
        <dbReference type="EMBL" id="KAJ2984761.1"/>
    </source>
</evidence>
<proteinExistence type="predicted"/>
<sequence>MMLGFGGKDASGMGHQGDVSMSAELEAYSTSAGKMGWRSRKMISDESARYLGAALDCARERRMTGTSPSYEPVPTDSQASPSATPLKVRSRLVTVRRVLLFAVTIVLVSLAAYKSEQWSAEKNTLDLESGLPSGNTEEDISQEAPHPSVSVNETDMSAGGKYSVGYSPHATNSFVNWGIYGRKFPPSLIPVDNLTYVRPVRACNRGGL</sequence>
<evidence type="ECO:0000313" key="2">
    <source>
        <dbReference type="Proteomes" id="UP001144978"/>
    </source>
</evidence>
<gene>
    <name evidence="1" type="ORF">NUW54_g10388</name>
</gene>
<accession>A0ACC1P1N4</accession>
<dbReference type="Proteomes" id="UP001144978">
    <property type="component" value="Unassembled WGS sequence"/>
</dbReference>